<evidence type="ECO:0000256" key="4">
    <source>
        <dbReference type="ARBA" id="ARBA00022825"/>
    </source>
</evidence>
<keyword evidence="2" id="KW-0645">Protease</keyword>
<sequence>MKLILCSEGFHTQNTVQACVDLVGKLQSKITFAVINEAFAAETGDKRWVLSNLNDVAKNFPAEIDIVNLLALPLSEVEERIMKKDAIFVVGGHTDYLMSVFVKTGFNKLLPKLLKSKVYVGSSAGSMVMGKRLSSEAYKTMYKEVVGYGTTKYLEFVDFSIMPHIDSKDFPGRKDRLMEASKKHSGKVYGLRDDSAVIVENNKVEVIGSKPYEFN</sequence>
<dbReference type="PANTHER" id="PTHR20842:SF0">
    <property type="entry name" value="ALPHA-ASPARTYL DIPEPTIDASE"/>
    <property type="match status" value="1"/>
</dbReference>
<dbReference type="Proteomes" id="UP000178558">
    <property type="component" value="Unassembled WGS sequence"/>
</dbReference>
<keyword evidence="4" id="KW-0720">Serine protease</keyword>
<evidence type="ECO:0000313" key="5">
    <source>
        <dbReference type="EMBL" id="OGK49623.1"/>
    </source>
</evidence>
<reference evidence="5 6" key="1">
    <citation type="journal article" date="2016" name="Nat. Commun.">
        <title>Thousands of microbial genomes shed light on interconnected biogeochemical processes in an aquifer system.</title>
        <authorList>
            <person name="Anantharaman K."/>
            <person name="Brown C.T."/>
            <person name="Hug L.A."/>
            <person name="Sharon I."/>
            <person name="Castelle C.J."/>
            <person name="Probst A.J."/>
            <person name="Thomas B.C."/>
            <person name="Singh A."/>
            <person name="Wilkins M.J."/>
            <person name="Karaoz U."/>
            <person name="Brodie E.L."/>
            <person name="Williams K.H."/>
            <person name="Hubbard S.S."/>
            <person name="Banfield J.F."/>
        </authorList>
    </citation>
    <scope>NUCLEOTIDE SEQUENCE [LARGE SCALE GENOMIC DNA]</scope>
</reference>
<dbReference type="GO" id="GO:0008236">
    <property type="term" value="F:serine-type peptidase activity"/>
    <property type="evidence" value="ECO:0007669"/>
    <property type="project" value="UniProtKB-KW"/>
</dbReference>
<dbReference type="SUPFAM" id="SSF52317">
    <property type="entry name" value="Class I glutamine amidotransferase-like"/>
    <property type="match status" value="1"/>
</dbReference>
<organism evidence="5 6">
    <name type="scientific">Candidatus Roizmanbacteria bacterium RIFCSPLOWO2_01_FULL_40_42</name>
    <dbReference type="NCBI Taxonomy" id="1802066"/>
    <lineage>
        <taxon>Bacteria</taxon>
        <taxon>Candidatus Roizmaniibacteriota</taxon>
    </lineage>
</organism>
<evidence type="ECO:0000256" key="2">
    <source>
        <dbReference type="ARBA" id="ARBA00022670"/>
    </source>
</evidence>
<dbReference type="InterPro" id="IPR005320">
    <property type="entry name" value="Peptidase_S51"/>
</dbReference>
<protein>
    <recommendedName>
        <fullName evidence="7">Peptidase S51</fullName>
    </recommendedName>
</protein>
<dbReference type="PANTHER" id="PTHR20842">
    <property type="entry name" value="PROTEASE S51 ALPHA-ASPARTYL DIPEPTIDASE"/>
    <property type="match status" value="1"/>
</dbReference>
<dbReference type="AlphaFoldDB" id="A0A1F7J1Y7"/>
<dbReference type="CDD" id="cd03129">
    <property type="entry name" value="GAT1_Peptidase_E_like"/>
    <property type="match status" value="1"/>
</dbReference>
<evidence type="ECO:0000256" key="1">
    <source>
        <dbReference type="ARBA" id="ARBA00006534"/>
    </source>
</evidence>
<name>A0A1F7J1Y7_9BACT</name>
<gene>
    <name evidence="5" type="ORF">A3B50_04185</name>
</gene>
<comment type="similarity">
    <text evidence="1">Belongs to the peptidase S51 family.</text>
</comment>
<proteinExistence type="inferred from homology"/>
<evidence type="ECO:0008006" key="7">
    <source>
        <dbReference type="Google" id="ProtNLM"/>
    </source>
</evidence>
<comment type="caution">
    <text evidence="5">The sequence shown here is derived from an EMBL/GenBank/DDBJ whole genome shotgun (WGS) entry which is preliminary data.</text>
</comment>
<evidence type="ECO:0000256" key="3">
    <source>
        <dbReference type="ARBA" id="ARBA00022801"/>
    </source>
</evidence>
<dbReference type="InterPro" id="IPR029062">
    <property type="entry name" value="Class_I_gatase-like"/>
</dbReference>
<evidence type="ECO:0000313" key="6">
    <source>
        <dbReference type="Proteomes" id="UP000178558"/>
    </source>
</evidence>
<keyword evidence="3" id="KW-0378">Hydrolase</keyword>
<dbReference type="PROSITE" id="PS51257">
    <property type="entry name" value="PROKAR_LIPOPROTEIN"/>
    <property type="match status" value="1"/>
</dbReference>
<dbReference type="Pfam" id="PF03575">
    <property type="entry name" value="Peptidase_S51"/>
    <property type="match status" value="1"/>
</dbReference>
<accession>A0A1F7J1Y7</accession>
<dbReference type="Gene3D" id="3.40.50.880">
    <property type="match status" value="1"/>
</dbReference>
<dbReference type="EMBL" id="MGAQ01000029">
    <property type="protein sequence ID" value="OGK49623.1"/>
    <property type="molecule type" value="Genomic_DNA"/>
</dbReference>
<dbReference type="GO" id="GO:0006508">
    <property type="term" value="P:proteolysis"/>
    <property type="evidence" value="ECO:0007669"/>
    <property type="project" value="UniProtKB-KW"/>
</dbReference>